<gene>
    <name evidence="1" type="ORF">CSSPJE1EN1_LOCUS7326</name>
</gene>
<dbReference type="EMBL" id="OZ020109">
    <property type="protein sequence ID" value="CAK9261848.1"/>
    <property type="molecule type" value="Genomic_DNA"/>
</dbReference>
<evidence type="ECO:0000313" key="2">
    <source>
        <dbReference type="Proteomes" id="UP001497444"/>
    </source>
</evidence>
<organism evidence="1 2">
    <name type="scientific">Sphagnum jensenii</name>
    <dbReference type="NCBI Taxonomy" id="128206"/>
    <lineage>
        <taxon>Eukaryota</taxon>
        <taxon>Viridiplantae</taxon>
        <taxon>Streptophyta</taxon>
        <taxon>Embryophyta</taxon>
        <taxon>Bryophyta</taxon>
        <taxon>Sphagnophytina</taxon>
        <taxon>Sphagnopsida</taxon>
        <taxon>Sphagnales</taxon>
        <taxon>Sphagnaceae</taxon>
        <taxon>Sphagnum</taxon>
    </lineage>
</organism>
<reference evidence="1" key="1">
    <citation type="submission" date="2024-02" db="EMBL/GenBank/DDBJ databases">
        <authorList>
            <consortium name="ELIXIR-Norway"/>
            <consortium name="Elixir Norway"/>
        </authorList>
    </citation>
    <scope>NUCLEOTIDE SEQUENCE</scope>
</reference>
<name>A0ABP0W4Z0_9BRYO</name>
<accession>A0ABP0W4Z0</accession>
<protein>
    <submittedName>
        <fullName evidence="1">Uncharacterized protein</fullName>
    </submittedName>
</protein>
<keyword evidence="2" id="KW-1185">Reference proteome</keyword>
<dbReference type="Proteomes" id="UP001497444">
    <property type="component" value="Chromosome 14"/>
</dbReference>
<proteinExistence type="predicted"/>
<sequence length="366" mass="41575">MQGCSELVGELHKDALVPKDDLVPAGKNWNTPFEFLWENARDGRLKNASAEDIWLVMEGPRPRVATESQVNSPLTRPSLDGPGARYRKSHVQLTMSVDEQLVELREAISAIAIAENFVMDENDVDFNFEKVERKELYVHMACSRLRNVNKEEDWTSSGCDQIVEFIIAVLTDLSEKNLLQKLFDQNDAQGRTILQIFVLCELNVHVRDTWGVKSKCSEKLTSAFGKMLAILPERCVNTLDKAGRTVLHWAVAHHSTWAVDELLRSGKANPAITFSTACYQQITAFNLLLLHEYDLNWYRFPLNNELNRRFGLLSFPGGPLLRREEDPVSWAILMGKKKFVEQVMERQVICPHLCTSLTLTLICSTA</sequence>
<dbReference type="Gene3D" id="1.25.40.20">
    <property type="entry name" value="Ankyrin repeat-containing domain"/>
    <property type="match status" value="1"/>
</dbReference>
<dbReference type="InterPro" id="IPR036770">
    <property type="entry name" value="Ankyrin_rpt-contain_sf"/>
</dbReference>
<dbReference type="SUPFAM" id="SSF48403">
    <property type="entry name" value="Ankyrin repeat"/>
    <property type="match status" value="1"/>
</dbReference>
<evidence type="ECO:0000313" key="1">
    <source>
        <dbReference type="EMBL" id="CAK9261848.1"/>
    </source>
</evidence>